<proteinExistence type="predicted"/>
<evidence type="ECO:0000313" key="2">
    <source>
        <dbReference type="EMBL" id="GEQ86613.1"/>
    </source>
</evidence>
<keyword evidence="3" id="KW-1185">Reference proteome</keyword>
<evidence type="ECO:0000259" key="1">
    <source>
        <dbReference type="PROSITE" id="PS51352"/>
    </source>
</evidence>
<dbReference type="AlphaFoldDB" id="A0A5J4FX45"/>
<dbReference type="EMBL" id="BKCF01000004">
    <property type="protein sequence ID" value="GEQ86613.1"/>
    <property type="molecule type" value="Genomic_DNA"/>
</dbReference>
<sequence>MLIPFISCENNDNKKEATFLGGQIINPVSNFVIISDFNSKNDTIRLDDDGSFRFECESLETGLYTFRHGEIQFFYLEKGDSLLFRVNTVDFDESLAFSGKGAEKNNFLVSLFLKNESVAEKLPGYYKLSPAAYSAKIDSITNRRKNSLTELEESIPLSDDFIKIAQGTIDYNSYSQKERYLSKRLMEEEDNSSAKIPANFYDFRNKIAYSDSSLQNHYAYNRFLNRHFENLALSKINDEELEADFKQHKYKLLLIDSLVKTESLKNNLLRSNLRRYLIDTHDASRDTELLALFNKIDTNKRHQSEILKYAQKTSKLRKGEKVPEIILVTVTNETILLEDILKKKTVLFFWSKNSIRHYKEIHLRIAELKSKFPEYDYIGINTDNHFKKWQKTVLASGYSKTHEYQFENDKEAENELLINSVNKAIIIDNDSKIIDTYSNIFNQGFETKLLGYIN</sequence>
<accession>A0A5J4FX45</accession>
<dbReference type="Pfam" id="PF13905">
    <property type="entry name" value="Thioredoxin_8"/>
    <property type="match status" value="1"/>
</dbReference>
<dbReference type="PROSITE" id="PS51352">
    <property type="entry name" value="THIOREDOXIN_2"/>
    <property type="match status" value="1"/>
</dbReference>
<comment type="caution">
    <text evidence="2">The sequence shown here is derived from an EMBL/GenBank/DDBJ whole genome shotgun (WGS) entry which is preliminary data.</text>
</comment>
<dbReference type="SUPFAM" id="SSF52833">
    <property type="entry name" value="Thioredoxin-like"/>
    <property type="match status" value="1"/>
</dbReference>
<reference evidence="2 3" key="1">
    <citation type="submission" date="2019-08" db="EMBL/GenBank/DDBJ databases">
        <title>Ulvibacter marinistellae sp. nov., isolated from a starfish, Patiria pectinifera.</title>
        <authorList>
            <person name="Kawano K."/>
            <person name="Ushijima N."/>
            <person name="Kihara M."/>
            <person name="Itoh H."/>
        </authorList>
    </citation>
    <scope>NUCLEOTIDE SEQUENCE [LARGE SCALE GENOMIC DNA]</scope>
    <source>
        <strain evidence="2 3">KK4</strain>
    </source>
</reference>
<feature type="domain" description="Thioredoxin" evidence="1">
    <location>
        <begin position="316"/>
        <end position="454"/>
    </location>
</feature>
<dbReference type="InterPro" id="IPR013766">
    <property type="entry name" value="Thioredoxin_domain"/>
</dbReference>
<dbReference type="Proteomes" id="UP000326994">
    <property type="component" value="Unassembled WGS sequence"/>
</dbReference>
<name>A0A5J4FX45_9FLAO</name>
<evidence type="ECO:0000313" key="3">
    <source>
        <dbReference type="Proteomes" id="UP000326994"/>
    </source>
</evidence>
<protein>
    <recommendedName>
        <fullName evidence="1">Thioredoxin domain-containing protein</fullName>
    </recommendedName>
</protein>
<dbReference type="InterPro" id="IPR036249">
    <property type="entry name" value="Thioredoxin-like_sf"/>
</dbReference>
<organism evidence="2 3">
    <name type="scientific">Patiriisocius marinistellae</name>
    <dbReference type="NCBI Taxonomy" id="2494560"/>
    <lineage>
        <taxon>Bacteria</taxon>
        <taxon>Pseudomonadati</taxon>
        <taxon>Bacteroidota</taxon>
        <taxon>Flavobacteriia</taxon>
        <taxon>Flavobacteriales</taxon>
        <taxon>Flavobacteriaceae</taxon>
        <taxon>Patiriisocius</taxon>
    </lineage>
</organism>
<dbReference type="Gene3D" id="3.40.30.10">
    <property type="entry name" value="Glutaredoxin"/>
    <property type="match status" value="1"/>
</dbReference>
<gene>
    <name evidence="2" type="ORF">ULMS_21210</name>
</gene>
<dbReference type="InterPro" id="IPR012336">
    <property type="entry name" value="Thioredoxin-like_fold"/>
</dbReference>